<keyword evidence="1" id="KW-0472">Membrane</keyword>
<proteinExistence type="predicted"/>
<feature type="signal peptide" evidence="2">
    <location>
        <begin position="1"/>
        <end position="27"/>
    </location>
</feature>
<keyword evidence="4" id="KW-1185">Reference proteome</keyword>
<dbReference type="EMBL" id="VIAR01000011">
    <property type="protein sequence ID" value="TQD36317.1"/>
    <property type="molecule type" value="Genomic_DNA"/>
</dbReference>
<keyword evidence="2" id="KW-0732">Signal</keyword>
<evidence type="ECO:0000256" key="2">
    <source>
        <dbReference type="SAM" id="SignalP"/>
    </source>
</evidence>
<comment type="caution">
    <text evidence="3">The sequence shown here is derived from an EMBL/GenBank/DDBJ whole genome shotgun (WGS) entry which is preliminary data.</text>
</comment>
<evidence type="ECO:0000313" key="3">
    <source>
        <dbReference type="EMBL" id="TQD36317.1"/>
    </source>
</evidence>
<reference evidence="3 4" key="1">
    <citation type="submission" date="2019-06" db="EMBL/GenBank/DDBJ databases">
        <title>Flavibacter putida gen. nov., sp. nov., a novel marine bacterium of the family Flavobacteriaceae isolated from coastal seawater.</title>
        <authorList>
            <person name="Feng X."/>
        </authorList>
    </citation>
    <scope>NUCLEOTIDE SEQUENCE [LARGE SCALE GENOMIC DNA]</scope>
    <source>
        <strain evidence="3 4">PLHSN227</strain>
    </source>
</reference>
<feature type="transmembrane region" description="Helical" evidence="1">
    <location>
        <begin position="43"/>
        <end position="63"/>
    </location>
</feature>
<keyword evidence="1" id="KW-1133">Transmembrane helix</keyword>
<dbReference type="Proteomes" id="UP000317169">
    <property type="component" value="Unassembled WGS sequence"/>
</dbReference>
<evidence type="ECO:0000256" key="1">
    <source>
        <dbReference type="SAM" id="Phobius"/>
    </source>
</evidence>
<name>A0A507ZHC3_9FLAO</name>
<dbReference type="AlphaFoldDB" id="A0A507ZHC3"/>
<sequence>MKKPKYFPLQIISILIFILLISATANAQVTLPGGIDDVDDETPAAPIGNLVWVGLIVGGYVGVKKIKK</sequence>
<protein>
    <submittedName>
        <fullName evidence="3">Uncharacterized protein</fullName>
    </submittedName>
</protein>
<feature type="chain" id="PRO_5021302702" evidence="2">
    <location>
        <begin position="28"/>
        <end position="68"/>
    </location>
</feature>
<keyword evidence="1" id="KW-0812">Transmembrane</keyword>
<accession>A0A507ZHC3</accession>
<gene>
    <name evidence="3" type="ORF">FKR84_10445</name>
</gene>
<organism evidence="3 4">
    <name type="scientific">Haloflavibacter putidus</name>
    <dbReference type="NCBI Taxonomy" id="2576776"/>
    <lineage>
        <taxon>Bacteria</taxon>
        <taxon>Pseudomonadati</taxon>
        <taxon>Bacteroidota</taxon>
        <taxon>Flavobacteriia</taxon>
        <taxon>Flavobacteriales</taxon>
        <taxon>Flavobacteriaceae</taxon>
        <taxon>Haloflavibacter</taxon>
    </lineage>
</organism>
<evidence type="ECO:0000313" key="4">
    <source>
        <dbReference type="Proteomes" id="UP000317169"/>
    </source>
</evidence>